<keyword evidence="7" id="KW-1185">Reference proteome</keyword>
<gene>
    <name evidence="6" type="ORF">DXT99_21780</name>
</gene>
<dbReference type="InterPro" id="IPR032275">
    <property type="entry name" value="DUF4986"/>
</dbReference>
<feature type="domain" description="Glycoside hydrolase GH146 substrate-binding" evidence="4">
    <location>
        <begin position="653"/>
        <end position="786"/>
    </location>
</feature>
<dbReference type="GO" id="GO:0005975">
    <property type="term" value="P:carbohydrate metabolic process"/>
    <property type="evidence" value="ECO:0007669"/>
    <property type="project" value="InterPro"/>
</dbReference>
<evidence type="ECO:0000259" key="3">
    <source>
        <dbReference type="Pfam" id="PF16375"/>
    </source>
</evidence>
<dbReference type="InterPro" id="IPR012878">
    <property type="entry name" value="Beta-AFase-like_GH127_cat"/>
</dbReference>
<feature type="compositionally biased region" description="Basic and acidic residues" evidence="1">
    <location>
        <begin position="670"/>
        <end position="684"/>
    </location>
</feature>
<accession>A0A3D8L6H1</accession>
<sequence>MKMRFLSYILLFLVPVVGYSQTSQLKSFPLSSVTLLESPFKQAQQTDMAYILALDPDRLLAPYLREAGIETKAKSYGNWENTGLDGHIGGHYLTALSLMYAATGNEELLQRLNYMVDQLEACQQKNGNGYVGGVPGGEAMWQEIAKGNIDAETFSLNDKWVPWYNIHKTYAGLRDAYLFAGNEKAKEMLIKLSDWCLTLTADLSDEQIQDMLRSEHGGMNEVFADVAEITGDRKYLELARRFSHRSILEPLLAEKDQLNGLHANTQIPKVIGYKRVAEVAGDQPWADAAAFFWDEVVNNRTVSIGGNSVREHFHPSSDFSSMVESKEGPETCNTYNMLKLTKQLYLSSASPAYIDYYERGLYNHILSSQHPTRGGFVYFTPMRPRHYRVYSQPEEAFWCCVGSGLENHGKYGELIYAHNDRDLFVNLFIPSSLHWKERGVEVIQRTSFPFEEASEIQLNLKKPQKFALHIRRPYWVEKDGLKVRVNNKEVKIKSAAASYVTVERKWKSGDIVSITLPMETKAEYLPDNSPWVSFVHGPIVLAAATDSADLEGLIADDSRMGHIASGPDYSIEGAPVLVPEGNNLAAGLKPVAGKPMTFTASSLISSDRYKNVELVPFFQVHDTRYMLYWPVSSPEELEARKKKLREEEEARMALEASTIDQVAPGEQQPESDHNYRGEKTESGVHQDRHWRHASGWFSYDLKDTKKEARKLRVTYFGLDKDRHFDIYINGSLLKSVSLDGAMGDTFFDADYAIPEELVKSSNGVLEVKFAAQEGSVAGGVYGVRLLK</sequence>
<proteinExistence type="predicted"/>
<keyword evidence="6" id="KW-0378">Hydrolase</keyword>
<dbReference type="GO" id="GO:0016787">
    <property type="term" value="F:hydrolase activity"/>
    <property type="evidence" value="ECO:0007669"/>
    <property type="project" value="UniProtKB-KW"/>
</dbReference>
<reference evidence="7" key="1">
    <citation type="submission" date="2018-08" db="EMBL/GenBank/DDBJ databases">
        <authorList>
            <person name="Liu Z.-W."/>
            <person name="Du Z.-J."/>
        </authorList>
    </citation>
    <scope>NUCLEOTIDE SEQUENCE [LARGE SCALE GENOMIC DNA]</scope>
    <source>
        <strain evidence="7">H4X</strain>
    </source>
</reference>
<dbReference type="OrthoDB" id="9757939at2"/>
<dbReference type="EMBL" id="QRGR01000030">
    <property type="protein sequence ID" value="RDV13010.1"/>
    <property type="molecule type" value="Genomic_DNA"/>
</dbReference>
<evidence type="ECO:0000259" key="4">
    <source>
        <dbReference type="Pfam" id="PF20620"/>
    </source>
</evidence>
<dbReference type="PANTHER" id="PTHR31151:SF0">
    <property type="entry name" value="PROLINE-TRNA LIGASE (DUF1680)"/>
    <property type="match status" value="1"/>
</dbReference>
<dbReference type="InterPro" id="IPR049046">
    <property type="entry name" value="Beta-AFase-like_GH127_middle"/>
</dbReference>
<evidence type="ECO:0000313" key="7">
    <source>
        <dbReference type="Proteomes" id="UP000256708"/>
    </source>
</evidence>
<dbReference type="PANTHER" id="PTHR31151">
    <property type="entry name" value="PROLINE-TRNA LIGASE (DUF1680)"/>
    <property type="match status" value="1"/>
</dbReference>
<feature type="region of interest" description="Disordered" evidence="1">
    <location>
        <begin position="655"/>
        <end position="684"/>
    </location>
</feature>
<dbReference type="InterPro" id="IPR046544">
    <property type="entry name" value="GH146_SB_dom"/>
</dbReference>
<comment type="caution">
    <text evidence="6">The sequence shown here is derived from an EMBL/GenBank/DDBJ whole genome shotgun (WGS) entry which is preliminary data.</text>
</comment>
<evidence type="ECO:0000256" key="1">
    <source>
        <dbReference type="SAM" id="MobiDB-lite"/>
    </source>
</evidence>
<evidence type="ECO:0000259" key="5">
    <source>
        <dbReference type="Pfam" id="PF20736"/>
    </source>
</evidence>
<dbReference type="Pfam" id="PF20620">
    <property type="entry name" value="DUF6805"/>
    <property type="match status" value="1"/>
</dbReference>
<dbReference type="AlphaFoldDB" id="A0A3D8L6H1"/>
<evidence type="ECO:0000313" key="6">
    <source>
        <dbReference type="EMBL" id="RDV13010.1"/>
    </source>
</evidence>
<protein>
    <submittedName>
        <fullName evidence="6">Glycosyl hydrolase</fullName>
    </submittedName>
</protein>
<name>A0A3D8L6H1_9BACT</name>
<dbReference type="Pfam" id="PF16375">
    <property type="entry name" value="DUF4986"/>
    <property type="match status" value="1"/>
</dbReference>
<feature type="domain" description="Non-reducing end beta-L-arabinofuranosidase-like GH127 catalytic" evidence="2">
    <location>
        <begin position="32"/>
        <end position="413"/>
    </location>
</feature>
<dbReference type="RefSeq" id="WP_115567707.1">
    <property type="nucleotide sequence ID" value="NZ_QRGR01000030.1"/>
</dbReference>
<dbReference type="InterPro" id="IPR008928">
    <property type="entry name" value="6-hairpin_glycosidase_sf"/>
</dbReference>
<dbReference type="Proteomes" id="UP000256708">
    <property type="component" value="Unassembled WGS sequence"/>
</dbReference>
<dbReference type="SUPFAM" id="SSF48208">
    <property type="entry name" value="Six-hairpin glycosidases"/>
    <property type="match status" value="1"/>
</dbReference>
<dbReference type="Pfam" id="PF20736">
    <property type="entry name" value="Glyco_hydro127M"/>
    <property type="match status" value="1"/>
</dbReference>
<evidence type="ECO:0000259" key="2">
    <source>
        <dbReference type="Pfam" id="PF07944"/>
    </source>
</evidence>
<organism evidence="6 7">
    <name type="scientific">Pontibacter diazotrophicus</name>
    <dbReference type="NCBI Taxonomy" id="1400979"/>
    <lineage>
        <taxon>Bacteria</taxon>
        <taxon>Pseudomonadati</taxon>
        <taxon>Bacteroidota</taxon>
        <taxon>Cytophagia</taxon>
        <taxon>Cytophagales</taxon>
        <taxon>Hymenobacteraceae</taxon>
        <taxon>Pontibacter</taxon>
    </lineage>
</organism>
<feature type="domain" description="Non-reducing end beta-L-arabinofuranosidase-like GH127 middle" evidence="5">
    <location>
        <begin position="423"/>
        <end position="518"/>
    </location>
</feature>
<dbReference type="Pfam" id="PF07944">
    <property type="entry name" value="Beta-AFase-like_GH127_cat"/>
    <property type="match status" value="1"/>
</dbReference>
<feature type="domain" description="DUF4986" evidence="3">
    <location>
        <begin position="548"/>
        <end position="629"/>
    </location>
</feature>